<organism evidence="6 7">
    <name type="scientific">Striga asiatica</name>
    <name type="common">Asiatic witchweed</name>
    <name type="synonym">Buchnera asiatica</name>
    <dbReference type="NCBI Taxonomy" id="4170"/>
    <lineage>
        <taxon>Eukaryota</taxon>
        <taxon>Viridiplantae</taxon>
        <taxon>Streptophyta</taxon>
        <taxon>Embryophyta</taxon>
        <taxon>Tracheophyta</taxon>
        <taxon>Spermatophyta</taxon>
        <taxon>Magnoliopsida</taxon>
        <taxon>eudicotyledons</taxon>
        <taxon>Gunneridae</taxon>
        <taxon>Pentapetalae</taxon>
        <taxon>asterids</taxon>
        <taxon>lamiids</taxon>
        <taxon>Lamiales</taxon>
        <taxon>Orobanchaceae</taxon>
        <taxon>Buchnereae</taxon>
        <taxon>Striga</taxon>
    </lineage>
</organism>
<evidence type="ECO:0000256" key="1">
    <source>
        <dbReference type="ARBA" id="ARBA00022490"/>
    </source>
</evidence>
<keyword evidence="3" id="KW-0694">RNA-binding</keyword>
<dbReference type="GO" id="GO:0003743">
    <property type="term" value="F:translation initiation factor activity"/>
    <property type="evidence" value="ECO:0007669"/>
    <property type="project" value="UniProtKB-KW"/>
</dbReference>
<proteinExistence type="predicted"/>
<evidence type="ECO:0000313" key="6">
    <source>
        <dbReference type="EMBL" id="GER56645.1"/>
    </source>
</evidence>
<dbReference type="PANTHER" id="PTHR14068:SF0">
    <property type="entry name" value="EUKARYOTIC TRANSLATION INITIATION FACTOR 3 SUBUNIT B"/>
    <property type="match status" value="1"/>
</dbReference>
<dbReference type="GO" id="GO:0003723">
    <property type="term" value="F:RNA binding"/>
    <property type="evidence" value="ECO:0007669"/>
    <property type="project" value="UniProtKB-KW"/>
</dbReference>
<evidence type="ECO:0000259" key="5">
    <source>
        <dbReference type="SMART" id="SM00360"/>
    </source>
</evidence>
<dbReference type="InterPro" id="IPR012677">
    <property type="entry name" value="Nucleotide-bd_a/b_plait_sf"/>
</dbReference>
<dbReference type="Pfam" id="PF00076">
    <property type="entry name" value="RRM_1"/>
    <property type="match status" value="1"/>
</dbReference>
<name>A0A5A7RHG6_STRAF</name>
<evidence type="ECO:0000313" key="7">
    <source>
        <dbReference type="Proteomes" id="UP000325081"/>
    </source>
</evidence>
<dbReference type="InterPro" id="IPR011400">
    <property type="entry name" value="EIF3B"/>
</dbReference>
<comment type="caution">
    <text evidence="6">The sequence shown here is derived from an EMBL/GenBank/DDBJ whole genome shotgun (WGS) entry which is preliminary data.</text>
</comment>
<dbReference type="Proteomes" id="UP000325081">
    <property type="component" value="Unassembled WGS sequence"/>
</dbReference>
<protein>
    <submittedName>
        <fullName evidence="6">Eukaryotic translation initiation factor 3subunit B</fullName>
    </submittedName>
</protein>
<dbReference type="Gene3D" id="3.30.70.330">
    <property type="match status" value="1"/>
</dbReference>
<dbReference type="GO" id="GO:0031369">
    <property type="term" value="F:translation initiation factor binding"/>
    <property type="evidence" value="ECO:0007669"/>
    <property type="project" value="InterPro"/>
</dbReference>
<evidence type="ECO:0000256" key="4">
    <source>
        <dbReference type="ARBA" id="ARBA00022917"/>
    </source>
</evidence>
<keyword evidence="4" id="KW-0648">Protein biosynthesis</keyword>
<dbReference type="InterPro" id="IPR000504">
    <property type="entry name" value="RRM_dom"/>
</dbReference>
<keyword evidence="2 6" id="KW-0396">Initiation factor</keyword>
<dbReference type="EMBL" id="BKCP01012737">
    <property type="protein sequence ID" value="GER56645.1"/>
    <property type="molecule type" value="Genomic_DNA"/>
</dbReference>
<accession>A0A5A7RHG6</accession>
<keyword evidence="1" id="KW-0963">Cytoplasm</keyword>
<keyword evidence="7" id="KW-1185">Reference proteome</keyword>
<dbReference type="SUPFAM" id="SSF54928">
    <property type="entry name" value="RNA-binding domain, RBD"/>
    <property type="match status" value="1"/>
</dbReference>
<dbReference type="GO" id="GO:0005852">
    <property type="term" value="C:eukaryotic translation initiation factor 3 complex"/>
    <property type="evidence" value="ECO:0007669"/>
    <property type="project" value="InterPro"/>
</dbReference>
<evidence type="ECO:0000256" key="3">
    <source>
        <dbReference type="ARBA" id="ARBA00022884"/>
    </source>
</evidence>
<dbReference type="SMART" id="SM00360">
    <property type="entry name" value="RRM"/>
    <property type="match status" value="1"/>
</dbReference>
<gene>
    <name evidence="6" type="ORF">STAS_34382</name>
</gene>
<feature type="domain" description="RRM" evidence="5">
    <location>
        <begin position="44"/>
        <end position="111"/>
    </location>
</feature>
<dbReference type="OrthoDB" id="10250414at2759"/>
<reference evidence="7" key="1">
    <citation type="journal article" date="2019" name="Curr. Biol.">
        <title>Genome Sequence of Striga asiatica Provides Insight into the Evolution of Plant Parasitism.</title>
        <authorList>
            <person name="Yoshida S."/>
            <person name="Kim S."/>
            <person name="Wafula E.K."/>
            <person name="Tanskanen J."/>
            <person name="Kim Y.M."/>
            <person name="Honaas L."/>
            <person name="Yang Z."/>
            <person name="Spallek T."/>
            <person name="Conn C.E."/>
            <person name="Ichihashi Y."/>
            <person name="Cheong K."/>
            <person name="Cui S."/>
            <person name="Der J.P."/>
            <person name="Gundlach H."/>
            <person name="Jiao Y."/>
            <person name="Hori C."/>
            <person name="Ishida J.K."/>
            <person name="Kasahara H."/>
            <person name="Kiba T."/>
            <person name="Kim M.S."/>
            <person name="Koo N."/>
            <person name="Laohavisit A."/>
            <person name="Lee Y.H."/>
            <person name="Lumba S."/>
            <person name="McCourt P."/>
            <person name="Mortimer J.C."/>
            <person name="Mutuku J.M."/>
            <person name="Nomura T."/>
            <person name="Sasaki-Sekimoto Y."/>
            <person name="Seto Y."/>
            <person name="Wang Y."/>
            <person name="Wakatake T."/>
            <person name="Sakakibara H."/>
            <person name="Demura T."/>
            <person name="Yamaguchi S."/>
            <person name="Yoneyama K."/>
            <person name="Manabe R.I."/>
            <person name="Nelson D.C."/>
            <person name="Schulman A.H."/>
            <person name="Timko M.P."/>
            <person name="dePamphilis C.W."/>
            <person name="Choi D."/>
            <person name="Shirasu K."/>
        </authorList>
    </citation>
    <scope>NUCLEOTIDE SEQUENCE [LARGE SCALE GENOMIC DNA]</scope>
    <source>
        <strain evidence="7">cv. UVA1</strain>
    </source>
</reference>
<dbReference type="AlphaFoldDB" id="A0A5A7RHG6"/>
<sequence length="124" mass="14205">MADLRNLRCSNKVGVRLSDNGINKLKKDLKDEQSLESEEGFETIILVQNLPVVSKEKFEKLEGGWALDACRPDTQKTLGYCFLEFDTPQEAELAREKTNGYKLDRSHIFVVNMLDGIEKFMKFS</sequence>
<dbReference type="InterPro" id="IPR035979">
    <property type="entry name" value="RBD_domain_sf"/>
</dbReference>
<evidence type="ECO:0000256" key="2">
    <source>
        <dbReference type="ARBA" id="ARBA00022540"/>
    </source>
</evidence>
<dbReference type="PANTHER" id="PTHR14068">
    <property type="entry name" value="EUKARYOTIC TRANSLATION INITIATION FACTOR 3 EIF3 -RELATED"/>
    <property type="match status" value="1"/>
</dbReference>